<dbReference type="InterPro" id="IPR000850">
    <property type="entry name" value="Adenylat/UMP-CMP_kin"/>
</dbReference>
<feature type="region of interest" description="NMPbind" evidence="6">
    <location>
        <begin position="50"/>
        <end position="79"/>
    </location>
</feature>
<feature type="binding site" evidence="6">
    <location>
        <begin position="30"/>
        <end position="35"/>
    </location>
    <ligand>
        <name>ATP</name>
        <dbReference type="ChEBI" id="CHEBI:30616"/>
    </ligand>
</feature>
<dbReference type="FunFam" id="3.40.50.300:FF:000106">
    <property type="entry name" value="Adenylate kinase mitochondrial"/>
    <property type="match status" value="1"/>
</dbReference>
<keyword evidence="2 6" id="KW-0547">Nucleotide-binding</keyword>
<dbReference type="PROSITE" id="PS00113">
    <property type="entry name" value="ADENYLATE_KINASE"/>
    <property type="match status" value="1"/>
</dbReference>
<dbReference type="AlphaFoldDB" id="A0A5E4MMY1"/>
<feature type="domain" description="Adenylate kinase active site lid" evidence="7">
    <location>
        <begin position="147"/>
        <end position="182"/>
    </location>
</feature>
<dbReference type="OrthoDB" id="439792at2759"/>
<evidence type="ECO:0000256" key="1">
    <source>
        <dbReference type="ARBA" id="ARBA00022679"/>
    </source>
</evidence>
<dbReference type="NCBIfam" id="NF001381">
    <property type="entry name" value="PRK00279.1-3"/>
    <property type="match status" value="1"/>
</dbReference>
<dbReference type="PANTHER" id="PTHR23359">
    <property type="entry name" value="NUCLEOTIDE KINASE"/>
    <property type="match status" value="1"/>
</dbReference>
<feature type="binding site" evidence="6">
    <location>
        <position position="147"/>
    </location>
    <ligand>
        <name>ATP</name>
        <dbReference type="ChEBI" id="CHEBI:30616"/>
    </ligand>
</feature>
<dbReference type="EC" id="2.7.4.3" evidence="6"/>
<feature type="binding site" evidence="6">
    <location>
        <position position="191"/>
    </location>
    <ligand>
        <name>AMP</name>
        <dbReference type="ChEBI" id="CHEBI:456215"/>
    </ligand>
</feature>
<dbReference type="EMBL" id="CABPRJ010000959">
    <property type="protein sequence ID" value="VVC32855.1"/>
    <property type="molecule type" value="Genomic_DNA"/>
</dbReference>
<evidence type="ECO:0000259" key="7">
    <source>
        <dbReference type="Pfam" id="PF05191"/>
    </source>
</evidence>
<dbReference type="PRINTS" id="PR00094">
    <property type="entry name" value="ADENYLTKNASE"/>
</dbReference>
<dbReference type="InterPro" id="IPR027417">
    <property type="entry name" value="P-loop_NTPase"/>
</dbReference>
<dbReference type="HAMAP" id="MF_00235">
    <property type="entry name" value="Adenylate_kinase_Adk"/>
    <property type="match status" value="1"/>
</dbReference>
<dbReference type="Gene3D" id="3.40.50.300">
    <property type="entry name" value="P-loop containing nucleotide triphosphate hydrolases"/>
    <property type="match status" value="1"/>
</dbReference>
<dbReference type="GO" id="GO:0046033">
    <property type="term" value="P:AMP metabolic process"/>
    <property type="evidence" value="ECO:0007669"/>
    <property type="project" value="UniProtKB-UniRule"/>
</dbReference>
<dbReference type="GO" id="GO:0005524">
    <property type="term" value="F:ATP binding"/>
    <property type="evidence" value="ECO:0007669"/>
    <property type="project" value="UniProtKB-KW"/>
</dbReference>
<feature type="binding site" evidence="6">
    <location>
        <position position="56"/>
    </location>
    <ligand>
        <name>AMP</name>
        <dbReference type="ChEBI" id="CHEBI:456215"/>
    </ligand>
</feature>
<dbReference type="HAMAP" id="MF_03168">
    <property type="entry name" value="Adenylate_kinase_AK2"/>
    <property type="match status" value="1"/>
</dbReference>
<dbReference type="InterPro" id="IPR006259">
    <property type="entry name" value="Adenyl_kin_sub"/>
</dbReference>
<evidence type="ECO:0000313" key="8">
    <source>
        <dbReference type="EMBL" id="VVC32855.1"/>
    </source>
</evidence>
<dbReference type="Pfam" id="PF05191">
    <property type="entry name" value="ADK_lid"/>
    <property type="match status" value="1"/>
</dbReference>
<name>A0A5E4MMY1_9HEMI</name>
<feature type="region of interest" description="LID" evidence="6">
    <location>
        <begin position="146"/>
        <end position="183"/>
    </location>
</feature>
<accession>A0A5E4MMY1</accession>
<feature type="binding site" evidence="6">
    <location>
        <position position="180"/>
    </location>
    <ligand>
        <name>AMP</name>
        <dbReference type="ChEBI" id="CHEBI:456215"/>
    </ligand>
</feature>
<proteinExistence type="inferred from homology"/>
<keyword evidence="5 6" id="KW-0496">Mitochondrion</keyword>
<dbReference type="Proteomes" id="UP000325440">
    <property type="component" value="Unassembled WGS sequence"/>
</dbReference>
<reference evidence="8 9" key="1">
    <citation type="submission" date="2019-08" db="EMBL/GenBank/DDBJ databases">
        <authorList>
            <person name="Alioto T."/>
            <person name="Alioto T."/>
            <person name="Gomez Garrido J."/>
        </authorList>
    </citation>
    <scope>NUCLEOTIDE SEQUENCE [LARGE SCALE GENOMIC DNA]</scope>
</reference>
<evidence type="ECO:0000313" key="9">
    <source>
        <dbReference type="Proteomes" id="UP000325440"/>
    </source>
</evidence>
<dbReference type="GO" id="GO:0046034">
    <property type="term" value="P:ATP metabolic process"/>
    <property type="evidence" value="ECO:0007669"/>
    <property type="project" value="UniProtKB-UniRule"/>
</dbReference>
<dbReference type="InterPro" id="IPR007862">
    <property type="entry name" value="Adenylate_kinase_lid-dom"/>
</dbReference>
<protein>
    <recommendedName>
        <fullName evidence="6">Adenylate kinase</fullName>
        <ecNumber evidence="6">2.7.4.3</ecNumber>
    </recommendedName>
    <alternativeName>
        <fullName evidence="6">ATP-AMP transphosphorylase</fullName>
    </alternativeName>
    <alternativeName>
        <fullName evidence="6">ATP:AMP phosphotransferase</fullName>
    </alternativeName>
    <alternativeName>
        <fullName evidence="6">Adenylate kinase cytosolic and mitochondrial</fullName>
    </alternativeName>
    <alternativeName>
        <fullName evidence="6">Adenylate monophosphate kinase</fullName>
    </alternativeName>
</protein>
<keyword evidence="3 6" id="KW-0418">Kinase</keyword>
<comment type="catalytic activity">
    <reaction evidence="6">
        <text>AMP + ATP = 2 ADP</text>
        <dbReference type="Rhea" id="RHEA:12973"/>
        <dbReference type="ChEBI" id="CHEBI:30616"/>
        <dbReference type="ChEBI" id="CHEBI:456215"/>
        <dbReference type="ChEBI" id="CHEBI:456216"/>
        <dbReference type="EC" id="2.7.4.3"/>
    </reaction>
</comment>
<dbReference type="SUPFAM" id="SSF52540">
    <property type="entry name" value="P-loop containing nucleoside triphosphate hydrolases"/>
    <property type="match status" value="1"/>
</dbReference>
<evidence type="ECO:0000256" key="4">
    <source>
        <dbReference type="ARBA" id="ARBA00022840"/>
    </source>
</evidence>
<feature type="binding site" evidence="6">
    <location>
        <begin position="77"/>
        <end position="79"/>
    </location>
    <ligand>
        <name>AMP</name>
        <dbReference type="ChEBI" id="CHEBI:456215"/>
    </ligand>
</feature>
<comment type="subcellular location">
    <subcellularLocation>
        <location evidence="6">Cytoplasm</location>
        <location evidence="6">Cytosol</location>
    </subcellularLocation>
    <subcellularLocation>
        <location evidence="6">Mitochondrion intermembrane space</location>
    </subcellularLocation>
    <text evidence="6">Predominantly mitochondrial.</text>
</comment>
<dbReference type="GO" id="GO:0005758">
    <property type="term" value="C:mitochondrial intermembrane space"/>
    <property type="evidence" value="ECO:0007669"/>
    <property type="project" value="UniProtKB-SubCell"/>
</dbReference>
<keyword evidence="1 6" id="KW-0808">Transferase</keyword>
<comment type="similarity">
    <text evidence="6">Belongs to the adenylate kinase family. AK2 subfamily.</text>
</comment>
<dbReference type="NCBIfam" id="TIGR01351">
    <property type="entry name" value="adk"/>
    <property type="match status" value="1"/>
</dbReference>
<evidence type="ECO:0000256" key="3">
    <source>
        <dbReference type="ARBA" id="ARBA00022777"/>
    </source>
</evidence>
<dbReference type="CDD" id="cd01428">
    <property type="entry name" value="ADK"/>
    <property type="match status" value="1"/>
</dbReference>
<evidence type="ECO:0000256" key="6">
    <source>
        <dbReference type="HAMAP-Rule" id="MF_03168"/>
    </source>
</evidence>
<dbReference type="InterPro" id="IPR028587">
    <property type="entry name" value="AK2"/>
</dbReference>
<comment type="subunit">
    <text evidence="6">Monomer.</text>
</comment>
<feature type="binding site" evidence="6">
    <location>
        <position position="51"/>
    </location>
    <ligand>
        <name>AMP</name>
        <dbReference type="ChEBI" id="CHEBI:456215"/>
    </ligand>
</feature>
<gene>
    <name evidence="6" type="primary">Ak2</name>
    <name evidence="8" type="ORF">CINCED_3A014016</name>
</gene>
<keyword evidence="4 6" id="KW-0067">ATP-binding</keyword>
<comment type="domain">
    <text evidence="6">Consists of three domains, a large central CORE domain and two small peripheral domains, NMPbind and LID, which undergo movements during catalysis. The LID domain closes over the site of phosphoryl transfer upon ATP binding. Assembling and dissambling the active center during each catalytic cycle provides an effective means to prevent ATP hydrolysis.</text>
</comment>
<feature type="binding site" evidence="6">
    <location>
        <position position="219"/>
    </location>
    <ligand>
        <name>ATP</name>
        <dbReference type="ChEBI" id="CHEBI:30616"/>
    </ligand>
</feature>
<dbReference type="GO" id="GO:0006172">
    <property type="term" value="P:ADP biosynthetic process"/>
    <property type="evidence" value="ECO:0007669"/>
    <property type="project" value="UniProtKB-UniRule"/>
</dbReference>
<keyword evidence="6" id="KW-0963">Cytoplasm</keyword>
<dbReference type="GO" id="GO:0005829">
    <property type="term" value="C:cytosol"/>
    <property type="evidence" value="ECO:0007669"/>
    <property type="project" value="UniProtKB-SubCell"/>
</dbReference>
<comment type="function">
    <text evidence="6">Catalyzes the reversible transfer of the terminal phosphate group between ATP and AMP. Plays an important role in cellular energy homeostasis and in adenine nucleotide metabolism. Adenylate kinase activity is critical for regulation of the phosphate utilization and the AMP de novo biosynthesis pathways.</text>
</comment>
<feature type="binding site" evidence="6">
    <location>
        <position position="112"/>
    </location>
    <ligand>
        <name>AMP</name>
        <dbReference type="ChEBI" id="CHEBI:456215"/>
    </ligand>
</feature>
<feature type="binding site" evidence="6">
    <location>
        <begin position="156"/>
        <end position="157"/>
    </location>
    <ligand>
        <name>ATP</name>
        <dbReference type="ChEBI" id="CHEBI:30616"/>
    </ligand>
</feature>
<feature type="binding site" evidence="6">
    <location>
        <begin position="105"/>
        <end position="108"/>
    </location>
    <ligand>
        <name>AMP</name>
        <dbReference type="ChEBI" id="CHEBI:456215"/>
    </ligand>
</feature>
<sequence>MPPLATAVQLQPEDDVKLPGINAILLGPPGSGKGTQAPKLLEKFYLCHLATGDMLRSEVASGSQLGQTVKKVIESGGLVSDNLVVDLIDRNLDRPECRQGFLLDGFPRTVPQAEKLDTLLEKRKTQLDSVIEFNISDNLLVRRITGRLIHPASGRSYHDEFHPPKVDMKDDLTGEPLIRRNDDNVEVLKKRLDAYHKQTTPLIDYYQKKGIHSKVDASKSPGEVYKMVENIFLRCSNSANKDRVIFV</sequence>
<dbReference type="Pfam" id="PF00406">
    <property type="entry name" value="ADK"/>
    <property type="match status" value="1"/>
</dbReference>
<evidence type="ECO:0000256" key="5">
    <source>
        <dbReference type="ARBA" id="ARBA00023128"/>
    </source>
</evidence>
<organism evidence="8 9">
    <name type="scientific">Cinara cedri</name>
    <dbReference type="NCBI Taxonomy" id="506608"/>
    <lineage>
        <taxon>Eukaryota</taxon>
        <taxon>Metazoa</taxon>
        <taxon>Ecdysozoa</taxon>
        <taxon>Arthropoda</taxon>
        <taxon>Hexapoda</taxon>
        <taxon>Insecta</taxon>
        <taxon>Pterygota</taxon>
        <taxon>Neoptera</taxon>
        <taxon>Paraneoptera</taxon>
        <taxon>Hemiptera</taxon>
        <taxon>Sternorrhyncha</taxon>
        <taxon>Aphidomorpha</taxon>
        <taxon>Aphidoidea</taxon>
        <taxon>Aphididae</taxon>
        <taxon>Lachninae</taxon>
        <taxon>Cinara</taxon>
    </lineage>
</organism>
<dbReference type="InterPro" id="IPR033690">
    <property type="entry name" value="Adenylat_kinase_CS"/>
</dbReference>
<dbReference type="NCBIfam" id="NF011100">
    <property type="entry name" value="PRK14527.1"/>
    <property type="match status" value="1"/>
</dbReference>
<dbReference type="GO" id="GO:0004017">
    <property type="term" value="F:AMP kinase activity"/>
    <property type="evidence" value="ECO:0007669"/>
    <property type="project" value="UniProtKB-UniRule"/>
</dbReference>
<evidence type="ECO:0000256" key="2">
    <source>
        <dbReference type="ARBA" id="ARBA00022741"/>
    </source>
</evidence>
<keyword evidence="9" id="KW-1185">Reference proteome</keyword>